<evidence type="ECO:0000256" key="2">
    <source>
        <dbReference type="ARBA" id="ARBA00022475"/>
    </source>
</evidence>
<evidence type="ECO:0000256" key="3">
    <source>
        <dbReference type="ARBA" id="ARBA00022692"/>
    </source>
</evidence>
<dbReference type="Pfam" id="PF03631">
    <property type="entry name" value="Virul_fac_BrkB"/>
    <property type="match status" value="1"/>
</dbReference>
<feature type="transmembrane region" description="Helical" evidence="6">
    <location>
        <begin position="204"/>
        <end position="225"/>
    </location>
</feature>
<keyword evidence="2" id="KW-1003">Cell membrane</keyword>
<dbReference type="GO" id="GO:0005886">
    <property type="term" value="C:plasma membrane"/>
    <property type="evidence" value="ECO:0007669"/>
    <property type="project" value="UniProtKB-SubCell"/>
</dbReference>
<keyword evidence="7" id="KW-0378">Hydrolase</keyword>
<feature type="transmembrane region" description="Helical" evidence="6">
    <location>
        <begin position="125"/>
        <end position="142"/>
    </location>
</feature>
<gene>
    <name evidence="7" type="ORF">OBE_01938</name>
</gene>
<name>K1US57_9ZZZZ</name>
<keyword evidence="5 6" id="KW-0472">Membrane</keyword>
<reference evidence="7" key="1">
    <citation type="journal article" date="2013" name="Environ. Microbiol.">
        <title>Microbiota from the distal guts of lean and obese adolescents exhibit partial functional redundancy besides clear differences in community structure.</title>
        <authorList>
            <person name="Ferrer M."/>
            <person name="Ruiz A."/>
            <person name="Lanza F."/>
            <person name="Haange S.B."/>
            <person name="Oberbach A."/>
            <person name="Till H."/>
            <person name="Bargiela R."/>
            <person name="Campoy C."/>
            <person name="Segura M.T."/>
            <person name="Richter M."/>
            <person name="von Bergen M."/>
            <person name="Seifert J."/>
            <person name="Suarez A."/>
        </authorList>
    </citation>
    <scope>NUCLEOTIDE SEQUENCE</scope>
</reference>
<dbReference type="InterPro" id="IPR017039">
    <property type="entry name" value="Virul_fac_BrkB"/>
</dbReference>
<feature type="transmembrane region" description="Helical" evidence="6">
    <location>
        <begin position="162"/>
        <end position="184"/>
    </location>
</feature>
<comment type="subcellular location">
    <subcellularLocation>
        <location evidence="1">Cell membrane</location>
        <topology evidence="1">Multi-pass membrane protein</topology>
    </subcellularLocation>
</comment>
<protein>
    <submittedName>
        <fullName evidence="7">Ribonuclease BN</fullName>
        <ecNumber evidence="7">3.1.-.-</ecNumber>
    </submittedName>
</protein>
<dbReference type="NCBIfam" id="TIGR00765">
    <property type="entry name" value="yihY_not_rbn"/>
    <property type="match status" value="1"/>
</dbReference>
<feature type="transmembrane region" description="Helical" evidence="6">
    <location>
        <begin position="27"/>
        <end position="51"/>
    </location>
</feature>
<comment type="caution">
    <text evidence="7">The sequence shown here is derived from an EMBL/GenBank/DDBJ whole genome shotgun (WGS) entry which is preliminary data.</text>
</comment>
<evidence type="ECO:0000256" key="4">
    <source>
        <dbReference type="ARBA" id="ARBA00022989"/>
    </source>
</evidence>
<feature type="transmembrane region" description="Helical" evidence="6">
    <location>
        <begin position="237"/>
        <end position="261"/>
    </location>
</feature>
<evidence type="ECO:0000256" key="6">
    <source>
        <dbReference type="SAM" id="Phobius"/>
    </source>
</evidence>
<keyword evidence="3 6" id="KW-0812">Transmembrane</keyword>
<dbReference type="AlphaFoldDB" id="K1US57"/>
<evidence type="ECO:0000313" key="7">
    <source>
        <dbReference type="EMBL" id="EKC74361.1"/>
    </source>
</evidence>
<evidence type="ECO:0000256" key="5">
    <source>
        <dbReference type="ARBA" id="ARBA00023136"/>
    </source>
</evidence>
<dbReference type="PANTHER" id="PTHR30213:SF0">
    <property type="entry name" value="UPF0761 MEMBRANE PROTEIN YIHY"/>
    <property type="match status" value="1"/>
</dbReference>
<evidence type="ECO:0000256" key="1">
    <source>
        <dbReference type="ARBA" id="ARBA00004651"/>
    </source>
</evidence>
<dbReference type="EC" id="3.1.-.-" evidence="7"/>
<dbReference type="EMBL" id="AJWZ01001249">
    <property type="protein sequence ID" value="EKC74361.1"/>
    <property type="molecule type" value="Genomic_DNA"/>
</dbReference>
<dbReference type="GO" id="GO:0016787">
    <property type="term" value="F:hydrolase activity"/>
    <property type="evidence" value="ECO:0007669"/>
    <property type="project" value="UniProtKB-KW"/>
</dbReference>
<dbReference type="PIRSF" id="PIRSF035875">
    <property type="entry name" value="RNase_BN"/>
    <property type="match status" value="1"/>
</dbReference>
<keyword evidence="4 6" id="KW-1133">Transmembrane helix</keyword>
<accession>K1US57</accession>
<sequence length="287" mass="32577">MERVRKFLKKVIFVVQKPYMRVLPGQLAFFTVLSLIPLVAVVGTLATYFSLSLNSLEEILNTFFPTDLSVMFTSSITGKGLTFNIVVFLFSAFILASNGAHSVIITSNEIYGIKGRGYIGRRFKAIAITFLLVWIIFFTLAVPVFGDTLFEALFLQYGHTKFLVICNGIYTIIKIPVTMILMFLAVKMIYAMAPDEEVPTKDNLLGPFFTTVLWIIGTEIYSIYVKYFSNYNLFYGSISNIIILMIWVYYLAYVFVLGMAISATSDKELNLTKQIELSDLTKKNRRD</sequence>
<proteinExistence type="predicted"/>
<feature type="transmembrane region" description="Helical" evidence="6">
    <location>
        <begin position="81"/>
        <end position="104"/>
    </location>
</feature>
<dbReference type="PANTHER" id="PTHR30213">
    <property type="entry name" value="INNER MEMBRANE PROTEIN YHJD"/>
    <property type="match status" value="1"/>
</dbReference>
<organism evidence="7">
    <name type="scientific">human gut metagenome</name>
    <dbReference type="NCBI Taxonomy" id="408170"/>
    <lineage>
        <taxon>unclassified sequences</taxon>
        <taxon>metagenomes</taxon>
        <taxon>organismal metagenomes</taxon>
    </lineage>
</organism>